<accession>A0AAP0L244</accession>
<keyword evidence="1" id="KW-1133">Transmembrane helix</keyword>
<feature type="transmembrane region" description="Helical" evidence="1">
    <location>
        <begin position="12"/>
        <end position="34"/>
    </location>
</feature>
<keyword evidence="1" id="KW-0812">Transmembrane</keyword>
<comment type="caution">
    <text evidence="2">The sequence shown here is derived from an EMBL/GenBank/DDBJ whole genome shotgun (WGS) entry which is preliminary data.</text>
</comment>
<keyword evidence="1" id="KW-0472">Membrane</keyword>
<protein>
    <submittedName>
        <fullName evidence="2">Uncharacterized protein</fullName>
    </submittedName>
</protein>
<dbReference type="Proteomes" id="UP001420932">
    <property type="component" value="Unassembled WGS sequence"/>
</dbReference>
<evidence type="ECO:0000313" key="3">
    <source>
        <dbReference type="Proteomes" id="UP001420932"/>
    </source>
</evidence>
<keyword evidence="3" id="KW-1185">Reference proteome</keyword>
<evidence type="ECO:0000313" key="2">
    <source>
        <dbReference type="EMBL" id="KAK9161959.1"/>
    </source>
</evidence>
<evidence type="ECO:0000256" key="1">
    <source>
        <dbReference type="SAM" id="Phobius"/>
    </source>
</evidence>
<proteinExistence type="predicted"/>
<gene>
    <name evidence="2" type="ORF">Syun_002861</name>
</gene>
<reference evidence="2 3" key="1">
    <citation type="submission" date="2024-01" db="EMBL/GenBank/DDBJ databases">
        <title>Genome assemblies of Stephania.</title>
        <authorList>
            <person name="Yang L."/>
        </authorList>
    </citation>
    <scope>NUCLEOTIDE SEQUENCE [LARGE SCALE GENOMIC DNA]</scope>
    <source>
        <strain evidence="2">YNDBR</strain>
        <tissue evidence="2">Leaf</tissue>
    </source>
</reference>
<dbReference type="EMBL" id="JBBNAF010000002">
    <property type="protein sequence ID" value="KAK9161959.1"/>
    <property type="molecule type" value="Genomic_DNA"/>
</dbReference>
<organism evidence="2 3">
    <name type="scientific">Stephania yunnanensis</name>
    <dbReference type="NCBI Taxonomy" id="152371"/>
    <lineage>
        <taxon>Eukaryota</taxon>
        <taxon>Viridiplantae</taxon>
        <taxon>Streptophyta</taxon>
        <taxon>Embryophyta</taxon>
        <taxon>Tracheophyta</taxon>
        <taxon>Spermatophyta</taxon>
        <taxon>Magnoliopsida</taxon>
        <taxon>Ranunculales</taxon>
        <taxon>Menispermaceae</taxon>
        <taxon>Menispermoideae</taxon>
        <taxon>Cissampelideae</taxon>
        <taxon>Stephania</taxon>
    </lineage>
</organism>
<name>A0AAP0L244_9MAGN</name>
<sequence>MFGWHPSAAMLLRSLESCIGLCCAFFFFLVHMGLQQLCNKRMEPYNCPFGQGTNWLSNCYVRLGKVRFFPV</sequence>
<dbReference type="AlphaFoldDB" id="A0AAP0L244"/>